<evidence type="ECO:0000256" key="4">
    <source>
        <dbReference type="SAM" id="MobiDB-lite"/>
    </source>
</evidence>
<feature type="compositionally biased region" description="Basic and acidic residues" evidence="4">
    <location>
        <begin position="112"/>
        <end position="123"/>
    </location>
</feature>
<evidence type="ECO:0000256" key="1">
    <source>
        <dbReference type="ARBA" id="ARBA00022737"/>
    </source>
</evidence>
<feature type="repeat" description="ANK" evidence="3">
    <location>
        <begin position="258"/>
        <end position="291"/>
    </location>
</feature>
<dbReference type="Pfam" id="PF12796">
    <property type="entry name" value="Ank_2"/>
    <property type="match status" value="2"/>
</dbReference>
<feature type="repeat" description="ANK" evidence="3">
    <location>
        <begin position="495"/>
        <end position="527"/>
    </location>
</feature>
<feature type="compositionally biased region" description="Acidic residues" evidence="4">
    <location>
        <begin position="187"/>
        <end position="196"/>
    </location>
</feature>
<feature type="compositionally biased region" description="Polar residues" evidence="4">
    <location>
        <begin position="79"/>
        <end position="97"/>
    </location>
</feature>
<feature type="compositionally biased region" description="Basic and acidic residues" evidence="4">
    <location>
        <begin position="16"/>
        <end position="35"/>
    </location>
</feature>
<dbReference type="PRINTS" id="PR01415">
    <property type="entry name" value="ANKYRIN"/>
</dbReference>
<dbReference type="FunCoup" id="Q6CLE5">
    <property type="interactions" value="178"/>
</dbReference>
<dbReference type="SMART" id="SM00248">
    <property type="entry name" value="ANK"/>
    <property type="match status" value="6"/>
</dbReference>
<evidence type="ECO:0000256" key="3">
    <source>
        <dbReference type="PROSITE-ProRule" id="PRU00023"/>
    </source>
</evidence>
<dbReference type="STRING" id="284590.Q6CLE5"/>
<organism evidence="5 6">
    <name type="scientific">Kluyveromyces lactis (strain ATCC 8585 / CBS 2359 / DSM 70799 / NBRC 1267 / NRRL Y-1140 / WM37)</name>
    <name type="common">Yeast</name>
    <name type="synonym">Candida sphaerica</name>
    <dbReference type="NCBI Taxonomy" id="284590"/>
    <lineage>
        <taxon>Eukaryota</taxon>
        <taxon>Fungi</taxon>
        <taxon>Dikarya</taxon>
        <taxon>Ascomycota</taxon>
        <taxon>Saccharomycotina</taxon>
        <taxon>Saccharomycetes</taxon>
        <taxon>Saccharomycetales</taxon>
        <taxon>Saccharomycetaceae</taxon>
        <taxon>Kluyveromyces</taxon>
    </lineage>
</organism>
<reference evidence="5 6" key="1">
    <citation type="journal article" date="2004" name="Nature">
        <title>Genome evolution in yeasts.</title>
        <authorList>
            <consortium name="Genolevures"/>
            <person name="Dujon B."/>
            <person name="Sherman D."/>
            <person name="Fischer G."/>
            <person name="Durrens P."/>
            <person name="Casaregola S."/>
            <person name="Lafontaine I."/>
            <person name="de Montigny J."/>
            <person name="Marck C."/>
            <person name="Neuveglise C."/>
            <person name="Talla E."/>
            <person name="Goffard N."/>
            <person name="Frangeul L."/>
            <person name="Aigle M."/>
            <person name="Anthouard V."/>
            <person name="Babour A."/>
            <person name="Barbe V."/>
            <person name="Barnay S."/>
            <person name="Blanchin S."/>
            <person name="Beckerich J.M."/>
            <person name="Beyne E."/>
            <person name="Bleykasten C."/>
            <person name="Boisrame A."/>
            <person name="Boyer J."/>
            <person name="Cattolico L."/>
            <person name="Confanioleri F."/>
            <person name="de Daruvar A."/>
            <person name="Despons L."/>
            <person name="Fabre E."/>
            <person name="Fairhead C."/>
            <person name="Ferry-Dumazet H."/>
            <person name="Groppi A."/>
            <person name="Hantraye F."/>
            <person name="Hennequin C."/>
            <person name="Jauniaux N."/>
            <person name="Joyet P."/>
            <person name="Kachouri R."/>
            <person name="Kerrest A."/>
            <person name="Koszul R."/>
            <person name="Lemaire M."/>
            <person name="Lesur I."/>
            <person name="Ma L."/>
            <person name="Muller H."/>
            <person name="Nicaud J.M."/>
            <person name="Nikolski M."/>
            <person name="Oztas S."/>
            <person name="Ozier-Kalogeropoulos O."/>
            <person name="Pellenz S."/>
            <person name="Potier S."/>
            <person name="Richard G.F."/>
            <person name="Straub M.L."/>
            <person name="Suleau A."/>
            <person name="Swennene D."/>
            <person name="Tekaia F."/>
            <person name="Wesolowski-Louvel M."/>
            <person name="Westhof E."/>
            <person name="Wirth B."/>
            <person name="Zeniou-Meyer M."/>
            <person name="Zivanovic I."/>
            <person name="Bolotin-Fukuhara M."/>
            <person name="Thierry A."/>
            <person name="Bouchier C."/>
            <person name="Caudron B."/>
            <person name="Scarpelli C."/>
            <person name="Gaillardin C."/>
            <person name="Weissenbach J."/>
            <person name="Wincker P."/>
            <person name="Souciet J.L."/>
        </authorList>
    </citation>
    <scope>NUCLEOTIDE SEQUENCE [LARGE SCALE GENOMIC DNA]</scope>
    <source>
        <strain evidence="6">ATCC 8585 / CBS 2359 / DSM 70799 / NBRC 1267 / NRRL Y-1140 / WM37</strain>
    </source>
</reference>
<dbReference type="Gene3D" id="1.25.40.20">
    <property type="entry name" value="Ankyrin repeat-containing domain"/>
    <property type="match status" value="2"/>
</dbReference>
<feature type="repeat" description="ANK" evidence="3">
    <location>
        <begin position="292"/>
        <end position="324"/>
    </location>
</feature>
<dbReference type="eggNOG" id="KOG0504">
    <property type="taxonomic scope" value="Eukaryota"/>
</dbReference>
<dbReference type="InParanoid" id="Q6CLE5"/>
<dbReference type="InterPro" id="IPR036770">
    <property type="entry name" value="Ankyrin_rpt-contain_sf"/>
</dbReference>
<feature type="compositionally biased region" description="Basic and acidic residues" evidence="4">
    <location>
        <begin position="209"/>
        <end position="219"/>
    </location>
</feature>
<dbReference type="AlphaFoldDB" id="Q6CLE5"/>
<dbReference type="OMA" id="PLHFSGE"/>
<dbReference type="SUPFAM" id="SSF48403">
    <property type="entry name" value="Ankyrin repeat"/>
    <property type="match status" value="1"/>
</dbReference>
<feature type="region of interest" description="Disordered" evidence="4">
    <location>
        <begin position="563"/>
        <end position="705"/>
    </location>
</feature>
<accession>Q6CLE5</accession>
<dbReference type="PaxDb" id="284590-Q6CLE5"/>
<evidence type="ECO:0000313" key="6">
    <source>
        <dbReference type="Proteomes" id="UP000000598"/>
    </source>
</evidence>
<feature type="compositionally biased region" description="Low complexity" evidence="4">
    <location>
        <begin position="579"/>
        <end position="591"/>
    </location>
</feature>
<feature type="compositionally biased region" description="Basic and acidic residues" evidence="4">
    <location>
        <begin position="593"/>
        <end position="610"/>
    </location>
</feature>
<sequence length="960" mass="109144">MSEPVKKRSLGSYLSRLEERREERERSEQQQRESPKPVGENGNYSVTNVPVKEEEVSQKVTSTDQNSTKQPSDEPYVVSQANSSDQKVGSPLNNQESIPVRQAETKGPINEIKQETDVEEKKNLPKVGRNKHSDEEYSSALSEVESDAPTEPASPPRPKMGRLIRGDQLESGNNSRQSSAPVLTNDGESDSDLSDLDEARTAKISSSAIHEDSSPVKHYNEHKRKSSSIENSSNHKKQKHSAGKKIPKTKRGVHRDAGGRTKLQIACDKGKYDLAKKLIEEDGYDVNDQDNAGNTPLHEAALNGHSAIVELLVRNGANVNIQSYDMFLDTPLIDASANGHINVVKYLLDHGADPTMVNAKGLSAIESIEEESDMDNDDRRIVHDMKDMLKRATRKYIKHSHRTLQSSSMSRHSDDIDKQLNHDDDFYWTDISSKLGKNKLLKASKEGKLAYVGSYLENGGRPDFRCFLESCIYGHDDVVSLFLAFGAQVNMSNKEGQTPLMLSVGRGHVNVVKLLLEAGADPQKTDKRKKTALHYANHSSLGLTDPDEVNLLKAAVRAKYGYEVSNNSDEEGEEDSEGKSPSPREISSIPSTKGEEQDRSLEIRKDDSPYHSEPQSKIGNINEEKPKLLPDSQTTAETASLVRPSLERLDSTKSTSSTSLTHRYKSASPTHQLSTPPILPKESEEERAARLKSEEEYRQKRLQQKKRKEQEFLNRLAEDERKRVEEKEKLKQQEEQRLEQAKKEELLKEEELRNRNEVEKRLKIRERYPIGLRVIDFKDLENYDKFGPVYYFTEDGSKWVLDLQISVIIKSSTEELKKQSSEFKEVEKGQYPQLWNLFKFIFLYGGSDNANNSKSLPWRQLSEIDQTEYVKFYELPLTWIKLSRLNLQDLNPKMNDWIEKNMIEFIPASTSALYRTRKVLLRDSKRPGQNENNANTRFVPAKYQSRSKMLPWLNASKALW</sequence>
<dbReference type="PANTHER" id="PTHR24198:SF165">
    <property type="entry name" value="ANKYRIN REPEAT-CONTAINING PROTEIN-RELATED"/>
    <property type="match status" value="1"/>
</dbReference>
<dbReference type="PANTHER" id="PTHR24198">
    <property type="entry name" value="ANKYRIN REPEAT AND PROTEIN KINASE DOMAIN-CONTAINING PROTEIN"/>
    <property type="match status" value="1"/>
</dbReference>
<dbReference type="HOGENOM" id="CLU_006901_0_0_1"/>
<evidence type="ECO:0000313" key="5">
    <source>
        <dbReference type="EMBL" id="CAG97952.1"/>
    </source>
</evidence>
<feature type="region of interest" description="Disordered" evidence="4">
    <location>
        <begin position="1"/>
        <end position="258"/>
    </location>
</feature>
<dbReference type="InterPro" id="IPR002110">
    <property type="entry name" value="Ankyrin_rpt"/>
</dbReference>
<protein>
    <submittedName>
        <fullName evidence="5">KLLA0F03619p</fullName>
    </submittedName>
</protein>
<feature type="repeat" description="ANK" evidence="3">
    <location>
        <begin position="327"/>
        <end position="359"/>
    </location>
</feature>
<proteinExistence type="predicted"/>
<dbReference type="PROSITE" id="PS50297">
    <property type="entry name" value="ANK_REP_REGION"/>
    <property type="match status" value="3"/>
</dbReference>
<keyword evidence="2 3" id="KW-0040">ANK repeat</keyword>
<gene>
    <name evidence="5" type="ORF">KLLA0_F03619g</name>
</gene>
<evidence type="ECO:0000256" key="2">
    <source>
        <dbReference type="ARBA" id="ARBA00023043"/>
    </source>
</evidence>
<name>Q6CLE5_KLULA</name>
<feature type="compositionally biased region" description="Polar residues" evidence="4">
    <location>
        <begin position="58"/>
        <end position="70"/>
    </location>
</feature>
<dbReference type="KEGG" id="kla:KLLA0_F03619g"/>
<feature type="compositionally biased region" description="Low complexity" evidence="4">
    <location>
        <begin position="652"/>
        <end position="661"/>
    </location>
</feature>
<keyword evidence="1" id="KW-0677">Repeat</keyword>
<feature type="compositionally biased region" description="Basic residues" evidence="4">
    <location>
        <begin position="234"/>
        <end position="253"/>
    </location>
</feature>
<keyword evidence="6" id="KW-1185">Reference proteome</keyword>
<feature type="compositionally biased region" description="Basic and acidic residues" evidence="4">
    <location>
        <begin position="681"/>
        <end position="699"/>
    </location>
</feature>
<dbReference type="Proteomes" id="UP000000598">
    <property type="component" value="Chromosome F"/>
</dbReference>
<feature type="compositionally biased region" description="Polar residues" evidence="4">
    <location>
        <begin position="170"/>
        <end position="182"/>
    </location>
</feature>
<dbReference type="EMBL" id="CR382126">
    <property type="protein sequence ID" value="CAG97952.1"/>
    <property type="molecule type" value="Genomic_DNA"/>
</dbReference>
<dbReference type="PROSITE" id="PS50088">
    <property type="entry name" value="ANK_REPEAT"/>
    <property type="match status" value="4"/>
</dbReference>